<sequence length="304" mass="33042">MHTQSILEPPRSCLALRQRHQRGVLSNGIPLRWRRLSVPSHTAACMGPPGVRTTSNPDGEQKYLTHAAPIGVAGVVARPCTAALFSQTGSVCSFFPWSPEQQVQCGRTRQASYWATSASLASRVPTLKSAAQPCRQHQVCPAATSCSFTDPTQLIQCLSPGPRSSPCTRTDRGGAARALPRQSDLPTLRNCNLTVPAGPEFLHWGAITPTMLARARHARRDRRAHASFTSHSALSGRSAWPQSREPVTPNQALRVSARYRHLPLPWAGACDHGHPRIHVGLGRDSGSSPRVRPACHLAWPRTPM</sequence>
<protein>
    <submittedName>
        <fullName evidence="2">Uncharacterized protein</fullName>
    </submittedName>
</protein>
<gene>
    <name evidence="2" type="ORF">NDU88_001995</name>
</gene>
<dbReference type="AlphaFoldDB" id="A0AAV7U9Z9"/>
<evidence type="ECO:0000313" key="2">
    <source>
        <dbReference type="EMBL" id="KAJ1185201.1"/>
    </source>
</evidence>
<reference evidence="2" key="1">
    <citation type="journal article" date="2022" name="bioRxiv">
        <title>Sequencing and chromosome-scale assembly of the giantPleurodeles waltlgenome.</title>
        <authorList>
            <person name="Brown T."/>
            <person name="Elewa A."/>
            <person name="Iarovenko S."/>
            <person name="Subramanian E."/>
            <person name="Araus A.J."/>
            <person name="Petzold A."/>
            <person name="Susuki M."/>
            <person name="Suzuki K.-i.T."/>
            <person name="Hayashi T."/>
            <person name="Toyoda A."/>
            <person name="Oliveira C."/>
            <person name="Osipova E."/>
            <person name="Leigh N.D."/>
            <person name="Simon A."/>
            <person name="Yun M.H."/>
        </authorList>
    </citation>
    <scope>NUCLEOTIDE SEQUENCE</scope>
    <source>
        <strain evidence="2">20211129_DDA</strain>
        <tissue evidence="2">Liver</tissue>
    </source>
</reference>
<organism evidence="2 3">
    <name type="scientific">Pleurodeles waltl</name>
    <name type="common">Iberian ribbed newt</name>
    <dbReference type="NCBI Taxonomy" id="8319"/>
    <lineage>
        <taxon>Eukaryota</taxon>
        <taxon>Metazoa</taxon>
        <taxon>Chordata</taxon>
        <taxon>Craniata</taxon>
        <taxon>Vertebrata</taxon>
        <taxon>Euteleostomi</taxon>
        <taxon>Amphibia</taxon>
        <taxon>Batrachia</taxon>
        <taxon>Caudata</taxon>
        <taxon>Salamandroidea</taxon>
        <taxon>Salamandridae</taxon>
        <taxon>Pleurodelinae</taxon>
        <taxon>Pleurodeles</taxon>
    </lineage>
</organism>
<accession>A0AAV7U9Z9</accession>
<evidence type="ECO:0000313" key="3">
    <source>
        <dbReference type="Proteomes" id="UP001066276"/>
    </source>
</evidence>
<dbReference type="EMBL" id="JANPWB010000005">
    <property type="protein sequence ID" value="KAJ1185201.1"/>
    <property type="molecule type" value="Genomic_DNA"/>
</dbReference>
<dbReference type="Proteomes" id="UP001066276">
    <property type="component" value="Chromosome 3_1"/>
</dbReference>
<evidence type="ECO:0000256" key="1">
    <source>
        <dbReference type="SAM" id="MobiDB-lite"/>
    </source>
</evidence>
<proteinExistence type="predicted"/>
<comment type="caution">
    <text evidence="2">The sequence shown here is derived from an EMBL/GenBank/DDBJ whole genome shotgun (WGS) entry which is preliminary data.</text>
</comment>
<keyword evidence="3" id="KW-1185">Reference proteome</keyword>
<feature type="region of interest" description="Disordered" evidence="1">
    <location>
        <begin position="227"/>
        <end position="247"/>
    </location>
</feature>
<name>A0AAV7U9Z9_PLEWA</name>